<dbReference type="InterPro" id="IPR050079">
    <property type="entry name" value="DEAD_box_RNA_helicase"/>
</dbReference>
<dbReference type="Pfam" id="PF00270">
    <property type="entry name" value="DEAD"/>
    <property type="match status" value="1"/>
</dbReference>
<dbReference type="SMART" id="SM00487">
    <property type="entry name" value="DEXDc"/>
    <property type="match status" value="1"/>
</dbReference>
<evidence type="ECO:0000256" key="6">
    <source>
        <dbReference type="ARBA" id="ARBA00022840"/>
    </source>
</evidence>
<proteinExistence type="inferred from homology"/>
<evidence type="ECO:0000256" key="12">
    <source>
        <dbReference type="SAM" id="MobiDB-lite"/>
    </source>
</evidence>
<dbReference type="Gene3D" id="3.40.50.300">
    <property type="entry name" value="P-loop containing nucleotide triphosphate hydrolases"/>
    <property type="match status" value="2"/>
</dbReference>
<dbReference type="PANTHER" id="PTHR47959">
    <property type="entry name" value="ATP-DEPENDENT RNA HELICASE RHLE-RELATED"/>
    <property type="match status" value="1"/>
</dbReference>
<name>W0E6K9_MARPU</name>
<evidence type="ECO:0000256" key="1">
    <source>
        <dbReference type="ARBA" id="ARBA00012552"/>
    </source>
</evidence>
<dbReference type="SMART" id="SM00490">
    <property type="entry name" value="HELICc"/>
    <property type="match status" value="1"/>
</dbReference>
<dbReference type="InterPro" id="IPR000629">
    <property type="entry name" value="RNA-helicase_DEAD-box_CS"/>
</dbReference>
<protein>
    <recommendedName>
        <fullName evidence="9">DEAD-box ATP-dependent RNA helicase RhpA</fullName>
        <ecNumber evidence="1">3.6.4.13</ecNumber>
    </recommendedName>
</protein>
<feature type="compositionally biased region" description="Gly residues" evidence="12">
    <location>
        <begin position="400"/>
        <end position="409"/>
    </location>
</feature>
<keyword evidence="3 11" id="KW-0547">Nucleotide-binding</keyword>
<evidence type="ECO:0000259" key="15">
    <source>
        <dbReference type="PROSITE" id="PS51195"/>
    </source>
</evidence>
<comment type="catalytic activity">
    <reaction evidence="8">
        <text>ATP + H2O = ADP + phosphate + H(+)</text>
        <dbReference type="Rhea" id="RHEA:13065"/>
        <dbReference type="ChEBI" id="CHEBI:15377"/>
        <dbReference type="ChEBI" id="CHEBI:15378"/>
        <dbReference type="ChEBI" id="CHEBI:30616"/>
        <dbReference type="ChEBI" id="CHEBI:43474"/>
        <dbReference type="ChEBI" id="CHEBI:456216"/>
        <dbReference type="EC" id="3.6.4.13"/>
    </reaction>
</comment>
<evidence type="ECO:0000256" key="11">
    <source>
        <dbReference type="RuleBase" id="RU000492"/>
    </source>
</evidence>
<feature type="region of interest" description="Disordered" evidence="12">
    <location>
        <begin position="374"/>
        <end position="442"/>
    </location>
</feature>
<dbReference type="PROSITE" id="PS51192">
    <property type="entry name" value="HELICASE_ATP_BIND_1"/>
    <property type="match status" value="1"/>
</dbReference>
<evidence type="ECO:0000313" key="17">
    <source>
        <dbReference type="Proteomes" id="UP000005275"/>
    </source>
</evidence>
<evidence type="ECO:0000313" key="16">
    <source>
        <dbReference type="EMBL" id="AHF04844.1"/>
    </source>
</evidence>
<dbReference type="AlphaFoldDB" id="W0E6K9"/>
<keyword evidence="17" id="KW-1185">Reference proteome</keyword>
<dbReference type="FunFam" id="3.40.50.300:FF:000108">
    <property type="entry name" value="ATP-dependent RNA helicase RhlE"/>
    <property type="match status" value="1"/>
</dbReference>
<evidence type="ECO:0000256" key="9">
    <source>
        <dbReference type="ARBA" id="ARBA00074363"/>
    </source>
</evidence>
<dbReference type="Pfam" id="PF00271">
    <property type="entry name" value="Helicase_C"/>
    <property type="match status" value="1"/>
</dbReference>
<evidence type="ECO:0000259" key="14">
    <source>
        <dbReference type="PROSITE" id="PS51194"/>
    </source>
</evidence>
<dbReference type="EC" id="3.6.4.13" evidence="1"/>
<evidence type="ECO:0000256" key="2">
    <source>
        <dbReference type="ARBA" id="ARBA00022490"/>
    </source>
</evidence>
<dbReference type="InterPro" id="IPR044742">
    <property type="entry name" value="DEAD/DEAH_RhlB"/>
</dbReference>
<dbReference type="eggNOG" id="COG0513">
    <property type="taxonomic scope" value="Bacteria"/>
</dbReference>
<dbReference type="InterPro" id="IPR011545">
    <property type="entry name" value="DEAD/DEAH_box_helicase_dom"/>
</dbReference>
<dbReference type="STRING" id="765910.MARPU_14020"/>
<evidence type="ECO:0000256" key="10">
    <source>
        <dbReference type="PROSITE-ProRule" id="PRU00552"/>
    </source>
</evidence>
<dbReference type="GO" id="GO:0005524">
    <property type="term" value="F:ATP binding"/>
    <property type="evidence" value="ECO:0007669"/>
    <property type="project" value="UniProtKB-KW"/>
</dbReference>
<evidence type="ECO:0000256" key="3">
    <source>
        <dbReference type="ARBA" id="ARBA00022741"/>
    </source>
</evidence>
<dbReference type="PROSITE" id="PS51194">
    <property type="entry name" value="HELICASE_CTER"/>
    <property type="match status" value="1"/>
</dbReference>
<dbReference type="InterPro" id="IPR014001">
    <property type="entry name" value="Helicase_ATP-bd"/>
</dbReference>
<dbReference type="Proteomes" id="UP000005275">
    <property type="component" value="Chromosome"/>
</dbReference>
<sequence>MSFDSLGLRADLLRAVAGQGYARPTPIQEQAIPAVLAGHDLLAGAQTGTGKTAAFALPVLQLLAARKSNGGRRLPRALVLSPTRELAAQIGERFQAYGREVSLRSTVIFGGVGMQPQVDRLRRGVDILVATPGRLLDHAARRTLDLSAVEILVLDEADRMLDMGFIHDIRKVLALLPKQRQNLLFSATYSDEIRRLADGILHQPKLVEVARRNTAAETVEQGAHPVDKSRKRELLAHLFHREGWDQALVFTRTKAGANRLAEYLGREGIAAAAIHGNKSQSARTRALSEFKQGRVRALVATDIAARGIDIANLPQVVNFELPAVAEDYVHRIGRTGRAGAGGRALSLVSHDERKLLNGIQRLIKREIVLQPVAGFEPSAEAPTNETPDHGRGGRHRRSGGRNGGRGNGGNAQRERSGRPAPKSRSGQGAKRARLGQGGSTRA</sequence>
<evidence type="ECO:0000256" key="5">
    <source>
        <dbReference type="ARBA" id="ARBA00022806"/>
    </source>
</evidence>
<dbReference type="InterPro" id="IPR027417">
    <property type="entry name" value="P-loop_NTPase"/>
</dbReference>
<evidence type="ECO:0000256" key="8">
    <source>
        <dbReference type="ARBA" id="ARBA00047984"/>
    </source>
</evidence>
<dbReference type="GO" id="GO:0042255">
    <property type="term" value="P:ribosome assembly"/>
    <property type="evidence" value="ECO:0007669"/>
    <property type="project" value="UniProtKB-ARBA"/>
</dbReference>
<dbReference type="PROSITE" id="PS51195">
    <property type="entry name" value="Q_MOTIF"/>
    <property type="match status" value="1"/>
</dbReference>
<reference evidence="16 17" key="1">
    <citation type="submission" date="2013-12" db="EMBL/GenBank/DDBJ databases">
        <authorList>
            <consortium name="DOE Joint Genome Institute"/>
            <person name="Bryant D.A."/>
            <person name="Huntemann M."/>
            <person name="Han J."/>
            <person name="Chen A."/>
            <person name="Kyrpides N."/>
            <person name="Mavromatis K."/>
            <person name="Markowitz V."/>
            <person name="Palaniappan K."/>
            <person name="Ivanova N."/>
            <person name="Schaumberg A."/>
            <person name="Pati A."/>
            <person name="Liolios K."/>
            <person name="Nordberg H.P."/>
            <person name="Cantor M.N."/>
            <person name="Hua S.X."/>
            <person name="Woyke T."/>
        </authorList>
    </citation>
    <scope>NUCLEOTIDE SEQUENCE [LARGE SCALE GENOMIC DNA]</scope>
    <source>
        <strain evidence="16 17">984</strain>
    </source>
</reference>
<gene>
    <name evidence="16" type="ORF">MARPU_14020</name>
</gene>
<accession>W0E6K9</accession>
<comment type="similarity">
    <text evidence="7 11">Belongs to the DEAD box helicase family.</text>
</comment>
<dbReference type="CDD" id="cd00268">
    <property type="entry name" value="DEADc"/>
    <property type="match status" value="1"/>
</dbReference>
<dbReference type="HOGENOM" id="CLU_003041_28_3_6"/>
<feature type="domain" description="Helicase C-terminal" evidence="14">
    <location>
        <begin position="218"/>
        <end position="383"/>
    </location>
</feature>
<keyword evidence="6 11" id="KW-0067">ATP-binding</keyword>
<dbReference type="SUPFAM" id="SSF52540">
    <property type="entry name" value="P-loop containing nucleoside triphosphate hydrolases"/>
    <property type="match status" value="2"/>
</dbReference>
<keyword evidence="2" id="KW-0963">Cytoplasm</keyword>
<dbReference type="GO" id="GO:0003724">
    <property type="term" value="F:RNA helicase activity"/>
    <property type="evidence" value="ECO:0007669"/>
    <property type="project" value="UniProtKB-EC"/>
</dbReference>
<keyword evidence="5 11" id="KW-0347">Helicase</keyword>
<dbReference type="InterPro" id="IPR001650">
    <property type="entry name" value="Helicase_C-like"/>
</dbReference>
<organism evidence="16 17">
    <name type="scientific">Marichromatium purpuratum 984</name>
    <dbReference type="NCBI Taxonomy" id="765910"/>
    <lineage>
        <taxon>Bacteria</taxon>
        <taxon>Pseudomonadati</taxon>
        <taxon>Pseudomonadota</taxon>
        <taxon>Gammaproteobacteria</taxon>
        <taxon>Chromatiales</taxon>
        <taxon>Chromatiaceae</taxon>
        <taxon>Marichromatium</taxon>
    </lineage>
</organism>
<dbReference type="GO" id="GO:0009266">
    <property type="term" value="P:response to temperature stimulus"/>
    <property type="evidence" value="ECO:0007669"/>
    <property type="project" value="UniProtKB-ARBA"/>
</dbReference>
<dbReference type="PANTHER" id="PTHR47959:SF13">
    <property type="entry name" value="ATP-DEPENDENT RNA HELICASE RHLE"/>
    <property type="match status" value="1"/>
</dbReference>
<evidence type="ECO:0000256" key="7">
    <source>
        <dbReference type="ARBA" id="ARBA00038437"/>
    </source>
</evidence>
<dbReference type="GO" id="GO:0003676">
    <property type="term" value="F:nucleic acid binding"/>
    <property type="evidence" value="ECO:0007669"/>
    <property type="project" value="InterPro"/>
</dbReference>
<feature type="domain" description="Helicase ATP-binding" evidence="13">
    <location>
        <begin position="32"/>
        <end position="207"/>
    </location>
</feature>
<evidence type="ECO:0000259" key="13">
    <source>
        <dbReference type="PROSITE" id="PS51192"/>
    </source>
</evidence>
<evidence type="ECO:0000256" key="4">
    <source>
        <dbReference type="ARBA" id="ARBA00022801"/>
    </source>
</evidence>
<feature type="short sequence motif" description="Q motif" evidence="10">
    <location>
        <begin position="1"/>
        <end position="29"/>
    </location>
</feature>
<dbReference type="OrthoDB" id="9805696at2"/>
<dbReference type="RefSeq" id="WP_005221197.1">
    <property type="nucleotide sequence ID" value="NZ_CP007031.1"/>
</dbReference>
<dbReference type="KEGG" id="mpur:MARPU_14020"/>
<dbReference type="InterPro" id="IPR014014">
    <property type="entry name" value="RNA_helicase_DEAD_Q_motif"/>
</dbReference>
<feature type="domain" description="DEAD-box RNA helicase Q" evidence="15">
    <location>
        <begin position="1"/>
        <end position="29"/>
    </location>
</feature>
<keyword evidence="4 11" id="KW-0378">Hydrolase</keyword>
<dbReference type="CDD" id="cd18787">
    <property type="entry name" value="SF2_C_DEAD"/>
    <property type="match status" value="1"/>
</dbReference>
<dbReference type="PROSITE" id="PS00039">
    <property type="entry name" value="DEAD_ATP_HELICASE"/>
    <property type="match status" value="1"/>
</dbReference>
<dbReference type="EMBL" id="CP007031">
    <property type="protein sequence ID" value="AHF04844.1"/>
    <property type="molecule type" value="Genomic_DNA"/>
</dbReference>
<dbReference type="FunFam" id="3.40.50.300:FF:000468">
    <property type="entry name" value="ATP-dependent RNA helicase RhlE"/>
    <property type="match status" value="1"/>
</dbReference>
<dbReference type="GO" id="GO:0016787">
    <property type="term" value="F:hydrolase activity"/>
    <property type="evidence" value="ECO:0007669"/>
    <property type="project" value="UniProtKB-KW"/>
</dbReference>
<dbReference type="GO" id="GO:0005829">
    <property type="term" value="C:cytosol"/>
    <property type="evidence" value="ECO:0007669"/>
    <property type="project" value="TreeGrafter"/>
</dbReference>